<proteinExistence type="predicted"/>
<dbReference type="HOGENOM" id="CLU_500533_0_0_1"/>
<accession>A0A0C2T581</accession>
<evidence type="ECO:0000313" key="3">
    <source>
        <dbReference type="Proteomes" id="UP000054549"/>
    </source>
</evidence>
<protein>
    <submittedName>
        <fullName evidence="2">Uncharacterized protein</fullName>
    </submittedName>
</protein>
<organism evidence="2 3">
    <name type="scientific">Amanita muscaria (strain Koide BX008)</name>
    <dbReference type="NCBI Taxonomy" id="946122"/>
    <lineage>
        <taxon>Eukaryota</taxon>
        <taxon>Fungi</taxon>
        <taxon>Dikarya</taxon>
        <taxon>Basidiomycota</taxon>
        <taxon>Agaricomycotina</taxon>
        <taxon>Agaricomycetes</taxon>
        <taxon>Agaricomycetidae</taxon>
        <taxon>Agaricales</taxon>
        <taxon>Pluteineae</taxon>
        <taxon>Amanitaceae</taxon>
        <taxon>Amanita</taxon>
    </lineage>
</organism>
<dbReference type="STRING" id="946122.A0A0C2T581"/>
<keyword evidence="3" id="KW-1185">Reference proteome</keyword>
<reference evidence="2 3" key="1">
    <citation type="submission" date="2014-04" db="EMBL/GenBank/DDBJ databases">
        <title>Evolutionary Origins and Diversification of the Mycorrhizal Mutualists.</title>
        <authorList>
            <consortium name="DOE Joint Genome Institute"/>
            <consortium name="Mycorrhizal Genomics Consortium"/>
            <person name="Kohler A."/>
            <person name="Kuo A."/>
            <person name="Nagy L.G."/>
            <person name="Floudas D."/>
            <person name="Copeland A."/>
            <person name="Barry K.W."/>
            <person name="Cichocki N."/>
            <person name="Veneault-Fourrey C."/>
            <person name="LaButti K."/>
            <person name="Lindquist E.A."/>
            <person name="Lipzen A."/>
            <person name="Lundell T."/>
            <person name="Morin E."/>
            <person name="Murat C."/>
            <person name="Riley R."/>
            <person name="Ohm R."/>
            <person name="Sun H."/>
            <person name="Tunlid A."/>
            <person name="Henrissat B."/>
            <person name="Grigoriev I.V."/>
            <person name="Hibbett D.S."/>
            <person name="Martin F."/>
        </authorList>
    </citation>
    <scope>NUCLEOTIDE SEQUENCE [LARGE SCALE GENOMIC DNA]</scope>
    <source>
        <strain evidence="2 3">Koide BX008</strain>
    </source>
</reference>
<evidence type="ECO:0000256" key="1">
    <source>
        <dbReference type="SAM" id="MobiDB-lite"/>
    </source>
</evidence>
<dbReference type="OrthoDB" id="3263422at2759"/>
<feature type="compositionally biased region" description="Basic and acidic residues" evidence="1">
    <location>
        <begin position="614"/>
        <end position="625"/>
    </location>
</feature>
<evidence type="ECO:0000313" key="2">
    <source>
        <dbReference type="EMBL" id="KIL61729.1"/>
    </source>
</evidence>
<feature type="region of interest" description="Disordered" evidence="1">
    <location>
        <begin position="595"/>
        <end position="661"/>
    </location>
</feature>
<name>A0A0C2T581_AMAMK</name>
<dbReference type="EMBL" id="KN818280">
    <property type="protein sequence ID" value="KIL61729.1"/>
    <property type="molecule type" value="Genomic_DNA"/>
</dbReference>
<dbReference type="InParanoid" id="A0A0C2T581"/>
<sequence>MSRPHPAYIFPPELSGTSIHSEHLFDDERRLPMSSRFPNAQPNTLQTRDINAIIGAASGEQLIQSGNQAYIKLLLEKSNIEKEMLIAQKVQSDAFSIIDRNAYNEIHGNLQGLPSSTSTTMHQIHGPVSTTIPNILNNPFLHELSDSAKGLFKRETVLPTIFKRAYIQPDVVRTSEDYSSVRFWTLEDFKAKQATLICESDGKKNTLPKKLLFLEDEYGVMIPLSRLSSMRGILKGLFDLLKASLPEILKETWCQYDTEFQDIVYRELRAHFPELAMCNDNWKARSLLIEWYCNWYSHPSHSIKAEHIDHTLSHSTTMSEVVSDTVNRSPPSTSRKRLKTARTSGKLKQVMLPPIQNPLLWASTSAHNNNTNTLMPTTGMTNTPSLTLIESAASATTTTIVMTTPAINAASSQAEATTNVERSMQEEIMDVDHREEQESSTQTHATDVQMRIDFDNERHQNIIHQPKLNPTLPLSLGQTCPPAMTDPNAEVPRIPLAASEDQIVNSTPSGYLPTNQSITRMSDAPSPPKIVLKLPLPRQKKAPQKKKSLAQTAKALCGNDWIERIGGTEKEFSDYWQSLGEDGQLMWIAKSLQLKNQKQKEKNENAKAGGSGRGGEEQGNKENRDGPGMAGNDGLEQEEAVGAGGKKKVKRAGKRGTKGTT</sequence>
<gene>
    <name evidence="2" type="ORF">M378DRAFT_179966</name>
</gene>
<dbReference type="AlphaFoldDB" id="A0A0C2T581"/>
<dbReference type="Proteomes" id="UP000054549">
    <property type="component" value="Unassembled WGS sequence"/>
</dbReference>
<feature type="compositionally biased region" description="Basic residues" evidence="1">
    <location>
        <begin position="645"/>
        <end position="661"/>
    </location>
</feature>